<dbReference type="GeneID" id="42007420"/>
<dbReference type="AlphaFoldDB" id="A0A507BSR5"/>
<evidence type="ECO:0000256" key="9">
    <source>
        <dbReference type="ARBA" id="ARBA00023228"/>
    </source>
</evidence>
<keyword evidence="7 13" id="KW-1133">Transmembrane helix</keyword>
<comment type="subcellular location">
    <subcellularLocation>
        <location evidence="1">Lysosome membrane</location>
        <topology evidence="1">Multi-pass membrane protein</topology>
    </subcellularLocation>
</comment>
<sequence>MDLSTGLKFDWATPETIASMVSGIRSAYFVFYGLVALLAFVLLPFAYFYYEEWEEEDSTFAKRGLGALKYTSFTIVLFFVLLMTGLLLKSRTTDERTDIDWFKKLLTASGAEKALMFVMAALILLGMLIYISYTAYGLAALPFSYLKGTQTADTQKGNIEGRLSEIREQIRAINGRYINTNRKITKRDTKLLSDLNLQERQLTRRIRRVETESQTFWYRFASFFRPLEVIIGIVLLLLTGLLMVSLLLASIDKVANSICGSDCGFVLKNPQIYNPLNGILVATSPYFPVDYILFIAVMSYFLFSTLFGVMKIGIRMLWVHLYDIKLGETAPQGLLLTTLLLMLSVLPLNYFTLVVAPGYASFGSQKFCNATITCLNNPELIVPCSIDSPSELCTPTVVSTLLGLITYSNPFFGTVYYIAQWVFLVMVVFSFFIAGFRSAPPPARLNAEDDDDTLSPTDERRPLIDDEERRPYSAVARAGANGGTSHASTGGYRG</sequence>
<evidence type="ECO:0000313" key="14">
    <source>
        <dbReference type="EMBL" id="TPX30179.1"/>
    </source>
</evidence>
<feature type="transmembrane region" description="Helical" evidence="13">
    <location>
        <begin position="229"/>
        <end position="251"/>
    </location>
</feature>
<evidence type="ECO:0000256" key="13">
    <source>
        <dbReference type="SAM" id="Phobius"/>
    </source>
</evidence>
<dbReference type="EMBL" id="QEAO01000089">
    <property type="protein sequence ID" value="TPX30179.1"/>
    <property type="molecule type" value="Genomic_DNA"/>
</dbReference>
<protein>
    <recommendedName>
        <fullName evidence="3">Probable lysosomal cobalamin transporter</fullName>
    </recommendedName>
</protein>
<name>A0A507BSR5_9FUNG</name>
<evidence type="ECO:0000256" key="12">
    <source>
        <dbReference type="SAM" id="MobiDB-lite"/>
    </source>
</evidence>
<feature type="compositionally biased region" description="Basic and acidic residues" evidence="12">
    <location>
        <begin position="457"/>
        <end position="471"/>
    </location>
</feature>
<dbReference type="InterPro" id="IPR050854">
    <property type="entry name" value="LMBD1_LysCbl_Transport"/>
</dbReference>
<reference evidence="14 15" key="1">
    <citation type="journal article" date="2019" name="Sci. Rep.">
        <title>Comparative genomics of chytrid fungi reveal insights into the obligate biotrophic and pathogenic lifestyle of Synchytrium endobioticum.</title>
        <authorList>
            <person name="van de Vossenberg B.T.L.H."/>
            <person name="Warris S."/>
            <person name="Nguyen H.D.T."/>
            <person name="van Gent-Pelzer M.P.E."/>
            <person name="Joly D.L."/>
            <person name="van de Geest H.C."/>
            <person name="Bonants P.J.M."/>
            <person name="Smith D.S."/>
            <person name="Levesque C.A."/>
            <person name="van der Lee T.A.J."/>
        </authorList>
    </citation>
    <scope>NUCLEOTIDE SEQUENCE [LARGE SCALE GENOMIC DNA]</scope>
    <source>
        <strain evidence="14 15">JEL517</strain>
    </source>
</reference>
<keyword evidence="5" id="KW-0846">Cobalamin</keyword>
<feature type="transmembrane region" description="Helical" evidence="13">
    <location>
        <begin position="415"/>
        <end position="436"/>
    </location>
</feature>
<keyword evidence="10" id="KW-0170">Cobalt</keyword>
<evidence type="ECO:0000256" key="1">
    <source>
        <dbReference type="ARBA" id="ARBA00004155"/>
    </source>
</evidence>
<feature type="region of interest" description="Disordered" evidence="12">
    <location>
        <begin position="444"/>
        <end position="494"/>
    </location>
</feature>
<feature type="transmembrane region" description="Helical" evidence="13">
    <location>
        <begin position="334"/>
        <end position="356"/>
    </location>
</feature>
<gene>
    <name evidence="14" type="ORF">SmJEL517_g06197</name>
</gene>
<feature type="transmembrane region" description="Helical" evidence="13">
    <location>
        <begin position="29"/>
        <end position="50"/>
    </location>
</feature>
<evidence type="ECO:0000256" key="11">
    <source>
        <dbReference type="ARBA" id="ARBA00025515"/>
    </source>
</evidence>
<dbReference type="OrthoDB" id="73273at2759"/>
<proteinExistence type="inferred from homology"/>
<evidence type="ECO:0000313" key="15">
    <source>
        <dbReference type="Proteomes" id="UP000319731"/>
    </source>
</evidence>
<evidence type="ECO:0000256" key="2">
    <source>
        <dbReference type="ARBA" id="ARBA00009901"/>
    </source>
</evidence>
<comment type="similarity">
    <text evidence="2">Belongs to the LIMR family. LMBRD1 subfamily.</text>
</comment>
<dbReference type="PANTHER" id="PTHR16130:SF2">
    <property type="entry name" value="LYSOSOMAL COBALAMIN TRANSPORT ESCORT PROTEIN LMBD1"/>
    <property type="match status" value="1"/>
</dbReference>
<feature type="transmembrane region" description="Helical" evidence="13">
    <location>
        <begin position="70"/>
        <end position="88"/>
    </location>
</feature>
<evidence type="ECO:0000256" key="7">
    <source>
        <dbReference type="ARBA" id="ARBA00022989"/>
    </source>
</evidence>
<evidence type="ECO:0000256" key="6">
    <source>
        <dbReference type="ARBA" id="ARBA00022692"/>
    </source>
</evidence>
<evidence type="ECO:0000256" key="10">
    <source>
        <dbReference type="ARBA" id="ARBA00023285"/>
    </source>
</evidence>
<keyword evidence="15" id="KW-1185">Reference proteome</keyword>
<dbReference type="GO" id="GO:0005774">
    <property type="term" value="C:vacuolar membrane"/>
    <property type="evidence" value="ECO:0007669"/>
    <property type="project" value="TreeGrafter"/>
</dbReference>
<keyword evidence="8 13" id="KW-0472">Membrane</keyword>
<keyword evidence="9" id="KW-0458">Lysosome</keyword>
<organism evidence="14 15">
    <name type="scientific">Synchytrium microbalum</name>
    <dbReference type="NCBI Taxonomy" id="1806994"/>
    <lineage>
        <taxon>Eukaryota</taxon>
        <taxon>Fungi</taxon>
        <taxon>Fungi incertae sedis</taxon>
        <taxon>Chytridiomycota</taxon>
        <taxon>Chytridiomycota incertae sedis</taxon>
        <taxon>Chytridiomycetes</taxon>
        <taxon>Synchytriales</taxon>
        <taxon>Synchytriaceae</taxon>
        <taxon>Synchytrium</taxon>
    </lineage>
</organism>
<evidence type="ECO:0000256" key="4">
    <source>
        <dbReference type="ARBA" id="ARBA00022448"/>
    </source>
</evidence>
<evidence type="ECO:0000256" key="5">
    <source>
        <dbReference type="ARBA" id="ARBA00022628"/>
    </source>
</evidence>
<comment type="caution">
    <text evidence="14">The sequence shown here is derived from an EMBL/GenBank/DDBJ whole genome shotgun (WGS) entry which is preliminary data.</text>
</comment>
<dbReference type="Pfam" id="PF04791">
    <property type="entry name" value="LMBR1"/>
    <property type="match status" value="1"/>
</dbReference>
<keyword evidence="4" id="KW-0813">Transport</keyword>
<dbReference type="Proteomes" id="UP000319731">
    <property type="component" value="Unassembled WGS sequence"/>
</dbReference>
<comment type="function">
    <text evidence="11">Probable lysosomal cobalamin transporter. Required to export cobalamin from lysosomes allowing its conversion to cofactors.</text>
</comment>
<dbReference type="PANTHER" id="PTHR16130">
    <property type="entry name" value="LYSOSOMAL COBALAMIN TRANSPORTER-RELATED"/>
    <property type="match status" value="1"/>
</dbReference>
<dbReference type="InterPro" id="IPR006876">
    <property type="entry name" value="LMBR1-like_membr_prot"/>
</dbReference>
<feature type="transmembrane region" description="Helical" evidence="13">
    <location>
        <begin position="291"/>
        <end position="314"/>
    </location>
</feature>
<feature type="transmembrane region" description="Helical" evidence="13">
    <location>
        <begin position="114"/>
        <end position="139"/>
    </location>
</feature>
<accession>A0A507BSR5</accession>
<dbReference type="GO" id="GO:0031419">
    <property type="term" value="F:cobalamin binding"/>
    <property type="evidence" value="ECO:0007669"/>
    <property type="project" value="UniProtKB-KW"/>
</dbReference>
<keyword evidence="6 13" id="KW-0812">Transmembrane</keyword>
<evidence type="ECO:0000256" key="8">
    <source>
        <dbReference type="ARBA" id="ARBA00023136"/>
    </source>
</evidence>
<dbReference type="STRING" id="1806994.A0A507BSR5"/>
<evidence type="ECO:0000256" key="3">
    <source>
        <dbReference type="ARBA" id="ARBA00017088"/>
    </source>
</evidence>
<dbReference type="GO" id="GO:0072665">
    <property type="term" value="P:protein localization to vacuole"/>
    <property type="evidence" value="ECO:0007669"/>
    <property type="project" value="TreeGrafter"/>
</dbReference>
<dbReference type="RefSeq" id="XP_031021902.1">
    <property type="nucleotide sequence ID" value="XM_031172123.1"/>
</dbReference>